<dbReference type="Gene3D" id="3.40.50.1000">
    <property type="entry name" value="HAD superfamily/HAD-like"/>
    <property type="match status" value="1"/>
</dbReference>
<reference evidence="3" key="1">
    <citation type="submission" date="2012-12" db="EMBL/GenBank/DDBJ databases">
        <authorList>
            <person name="Hellsten U."/>
            <person name="Grimwood J."/>
            <person name="Chapman J.A."/>
            <person name="Shapiro H."/>
            <person name="Aerts A."/>
            <person name="Otillar R.P."/>
            <person name="Terry A.Y."/>
            <person name="Boore J.L."/>
            <person name="Simakov O."/>
            <person name="Marletaz F."/>
            <person name="Cho S.-J."/>
            <person name="Edsinger-Gonzales E."/>
            <person name="Havlak P."/>
            <person name="Kuo D.-H."/>
            <person name="Larsson T."/>
            <person name="Lv J."/>
            <person name="Arendt D."/>
            <person name="Savage R."/>
            <person name="Osoegawa K."/>
            <person name="de Jong P."/>
            <person name="Lindberg D.R."/>
            <person name="Seaver E.C."/>
            <person name="Weisblat D.A."/>
            <person name="Putnam N.H."/>
            <person name="Grigoriev I.V."/>
            <person name="Rokhsar D.S."/>
        </authorList>
    </citation>
    <scope>NUCLEOTIDE SEQUENCE</scope>
</reference>
<dbReference type="EMBL" id="AMQM01011709">
    <property type="status" value="NOT_ANNOTATED_CDS"/>
    <property type="molecule type" value="Genomic_DNA"/>
</dbReference>
<evidence type="ECO:0000313" key="1">
    <source>
        <dbReference type="EMBL" id="ESO02732.1"/>
    </source>
</evidence>
<sequence length="159" mass="17688">MANSSFSKDGDRKTSDELLSLLKLAWSNGYKSEVLQADIYEDVISLVKLLTCGEVKLYSYSKLPSDLQKLFLVNSNQGDLTEYFADHLVASNDKDNNNVNLSEKLKSLVEGSLKRTLAEVLYLTQSYDAAKTANELGMKSCFVLRNDGDDVTEEQLQTG</sequence>
<dbReference type="KEGG" id="hro:HELRODRAFT_195157"/>
<dbReference type="GO" id="GO:0019509">
    <property type="term" value="P:L-methionine salvage from methylthioadenosine"/>
    <property type="evidence" value="ECO:0000318"/>
    <property type="project" value="GO_Central"/>
</dbReference>
<dbReference type="GeneID" id="20213282"/>
<dbReference type="RefSeq" id="XP_009019170.1">
    <property type="nucleotide sequence ID" value="XM_009020922.1"/>
</dbReference>
<evidence type="ECO:0000313" key="2">
    <source>
        <dbReference type="EnsemblMetazoa" id="HelroP195157"/>
    </source>
</evidence>
<reference evidence="2" key="3">
    <citation type="submission" date="2015-06" db="UniProtKB">
        <authorList>
            <consortium name="EnsemblMetazoa"/>
        </authorList>
    </citation>
    <scope>IDENTIFICATION</scope>
</reference>
<dbReference type="FunFam" id="3.40.50.1000:FF:000466">
    <property type="match status" value="1"/>
</dbReference>
<dbReference type="InParanoid" id="T1FWT7"/>
<dbReference type="PANTHER" id="PTHR20371">
    <property type="entry name" value="ENOLASE-PHOSPHATASE E1"/>
    <property type="match status" value="1"/>
</dbReference>
<dbReference type="OrthoDB" id="272500at2759"/>
<dbReference type="Proteomes" id="UP000015101">
    <property type="component" value="Unassembled WGS sequence"/>
</dbReference>
<keyword evidence="3" id="KW-1185">Reference proteome</keyword>
<gene>
    <name evidence="2" type="primary">20213282</name>
    <name evidence="1" type="ORF">HELRODRAFT_195157</name>
</gene>
<protein>
    <submittedName>
        <fullName evidence="1 2">Uncharacterized protein</fullName>
    </submittedName>
</protein>
<dbReference type="GO" id="GO:0043874">
    <property type="term" value="F:acireductone synthase activity"/>
    <property type="evidence" value="ECO:0000318"/>
    <property type="project" value="GO_Central"/>
</dbReference>
<proteinExistence type="predicted"/>
<dbReference type="AlphaFoldDB" id="T1FWT7"/>
<dbReference type="HOGENOM" id="CLU_1662691_0_0_1"/>
<dbReference type="EnsemblMetazoa" id="HelroT195157">
    <property type="protein sequence ID" value="HelroP195157"/>
    <property type="gene ID" value="HelroG195157"/>
</dbReference>
<dbReference type="STRING" id="6412.T1FWT7"/>
<dbReference type="SUPFAM" id="SSF56784">
    <property type="entry name" value="HAD-like"/>
    <property type="match status" value="1"/>
</dbReference>
<dbReference type="CTD" id="20213282"/>
<name>T1FWT7_HELRO</name>
<dbReference type="InterPro" id="IPR036412">
    <property type="entry name" value="HAD-like_sf"/>
</dbReference>
<organism evidence="2 3">
    <name type="scientific">Helobdella robusta</name>
    <name type="common">Californian leech</name>
    <dbReference type="NCBI Taxonomy" id="6412"/>
    <lineage>
        <taxon>Eukaryota</taxon>
        <taxon>Metazoa</taxon>
        <taxon>Spiralia</taxon>
        <taxon>Lophotrochozoa</taxon>
        <taxon>Annelida</taxon>
        <taxon>Clitellata</taxon>
        <taxon>Hirudinea</taxon>
        <taxon>Rhynchobdellida</taxon>
        <taxon>Glossiphoniidae</taxon>
        <taxon>Helobdella</taxon>
    </lineage>
</organism>
<dbReference type="EMBL" id="KB096720">
    <property type="protein sequence ID" value="ESO02732.1"/>
    <property type="molecule type" value="Genomic_DNA"/>
</dbReference>
<dbReference type="PANTHER" id="PTHR20371:SF1">
    <property type="entry name" value="ENOLASE-PHOSPHATASE E1"/>
    <property type="match status" value="1"/>
</dbReference>
<dbReference type="InterPro" id="IPR023214">
    <property type="entry name" value="HAD_sf"/>
</dbReference>
<accession>T1FWT7</accession>
<evidence type="ECO:0000313" key="3">
    <source>
        <dbReference type="Proteomes" id="UP000015101"/>
    </source>
</evidence>
<reference evidence="1 3" key="2">
    <citation type="journal article" date="2013" name="Nature">
        <title>Insights into bilaterian evolution from three spiralian genomes.</title>
        <authorList>
            <person name="Simakov O."/>
            <person name="Marletaz F."/>
            <person name="Cho S.J."/>
            <person name="Edsinger-Gonzales E."/>
            <person name="Havlak P."/>
            <person name="Hellsten U."/>
            <person name="Kuo D.H."/>
            <person name="Larsson T."/>
            <person name="Lv J."/>
            <person name="Arendt D."/>
            <person name="Savage R."/>
            <person name="Osoegawa K."/>
            <person name="de Jong P."/>
            <person name="Grimwood J."/>
            <person name="Chapman J.A."/>
            <person name="Shapiro H."/>
            <person name="Aerts A."/>
            <person name="Otillar R.P."/>
            <person name="Terry A.Y."/>
            <person name="Boore J.L."/>
            <person name="Grigoriev I.V."/>
            <person name="Lindberg D.R."/>
            <person name="Seaver E.C."/>
            <person name="Weisblat D.A."/>
            <person name="Putnam N.H."/>
            <person name="Rokhsar D.S."/>
        </authorList>
    </citation>
    <scope>NUCLEOTIDE SEQUENCE</scope>
</reference>